<dbReference type="Gene3D" id="2.130.10.30">
    <property type="entry name" value="Regulator of chromosome condensation 1/beta-lactamase-inhibitor protein II"/>
    <property type="match status" value="2"/>
</dbReference>
<comment type="caution">
    <text evidence="3">Lacks conserved residue(s) required for the propagation of feature annotation.</text>
</comment>
<feature type="domain" description="EGF-like" evidence="5">
    <location>
        <begin position="877"/>
        <end position="909"/>
    </location>
</feature>
<dbReference type="RefSeq" id="XP_044556364.1">
    <property type="nucleotide sequence ID" value="XM_044713876.1"/>
</dbReference>
<evidence type="ECO:0000256" key="2">
    <source>
        <dbReference type="ARBA" id="ARBA00023157"/>
    </source>
</evidence>
<keyword evidence="1" id="KW-0677">Repeat</keyword>
<evidence type="ECO:0000256" key="3">
    <source>
        <dbReference type="PROSITE-ProRule" id="PRU00076"/>
    </source>
</evidence>
<dbReference type="InterPro" id="IPR013111">
    <property type="entry name" value="EGF_extracell"/>
</dbReference>
<dbReference type="VEuPathDB" id="AmoebaDB:NfTy_080780"/>
<dbReference type="PROSITE" id="PS01186">
    <property type="entry name" value="EGF_2"/>
    <property type="match status" value="2"/>
</dbReference>
<dbReference type="PRINTS" id="PR00633">
    <property type="entry name" value="RCCNDNSATION"/>
</dbReference>
<dbReference type="PANTHER" id="PTHR22870:SF466">
    <property type="entry name" value="ANKYRIN REPEAT-CONTAINING PROTEIN"/>
    <property type="match status" value="1"/>
</dbReference>
<organism evidence="6 7">
    <name type="scientific">Naegleria fowleri</name>
    <name type="common">Brain eating amoeba</name>
    <dbReference type="NCBI Taxonomy" id="5763"/>
    <lineage>
        <taxon>Eukaryota</taxon>
        <taxon>Discoba</taxon>
        <taxon>Heterolobosea</taxon>
        <taxon>Tetramitia</taxon>
        <taxon>Eutetramitia</taxon>
        <taxon>Vahlkampfiidae</taxon>
        <taxon>Naegleria</taxon>
    </lineage>
</organism>
<dbReference type="AlphaFoldDB" id="A0A6A5BCB5"/>
<dbReference type="OrthoDB" id="10045365at2759"/>
<dbReference type="VEuPathDB" id="AmoebaDB:FDP41_009871"/>
<dbReference type="InterPro" id="IPR000408">
    <property type="entry name" value="Reg_chr_condens"/>
</dbReference>
<name>A0A6A5BCB5_NAEFO</name>
<dbReference type="EMBL" id="VFQX01000074">
    <property type="protein sequence ID" value="KAF0971648.1"/>
    <property type="molecule type" value="Genomic_DNA"/>
</dbReference>
<feature type="repeat" description="RCC1" evidence="4">
    <location>
        <begin position="276"/>
        <end position="329"/>
    </location>
</feature>
<evidence type="ECO:0000256" key="1">
    <source>
        <dbReference type="ARBA" id="ARBA00022737"/>
    </source>
</evidence>
<accession>A0A6A5BCB5</accession>
<keyword evidence="2 3" id="KW-1015">Disulfide bond</keyword>
<feature type="repeat" description="RCC1" evidence="4">
    <location>
        <begin position="565"/>
        <end position="615"/>
    </location>
</feature>
<dbReference type="PROSITE" id="PS50026">
    <property type="entry name" value="EGF_3"/>
    <property type="match status" value="1"/>
</dbReference>
<gene>
    <name evidence="6" type="ORF">FDP41_009871</name>
</gene>
<dbReference type="Gene3D" id="2.10.25.10">
    <property type="entry name" value="Laminin"/>
    <property type="match status" value="2"/>
</dbReference>
<evidence type="ECO:0000259" key="5">
    <source>
        <dbReference type="PROSITE" id="PS50026"/>
    </source>
</evidence>
<evidence type="ECO:0000256" key="4">
    <source>
        <dbReference type="PROSITE-ProRule" id="PRU00235"/>
    </source>
</evidence>
<proteinExistence type="predicted"/>
<keyword evidence="3" id="KW-0245">EGF-like domain</keyword>
<dbReference type="Proteomes" id="UP000444721">
    <property type="component" value="Unassembled WGS sequence"/>
</dbReference>
<dbReference type="GeneID" id="68117086"/>
<dbReference type="Pfam" id="PF00415">
    <property type="entry name" value="RCC1"/>
    <property type="match status" value="1"/>
</dbReference>
<dbReference type="InterPro" id="IPR051210">
    <property type="entry name" value="Ub_ligase/GEF_domain"/>
</dbReference>
<dbReference type="InterPro" id="IPR000742">
    <property type="entry name" value="EGF"/>
</dbReference>
<dbReference type="PROSITE" id="PS00022">
    <property type="entry name" value="EGF_1"/>
    <property type="match status" value="2"/>
</dbReference>
<dbReference type="InterPro" id="IPR009091">
    <property type="entry name" value="RCC1/BLIP-II"/>
</dbReference>
<keyword evidence="7" id="KW-1185">Reference proteome</keyword>
<dbReference type="VEuPathDB" id="AmoebaDB:NF0093170"/>
<dbReference type="OMA" id="ANCEIPS"/>
<comment type="caution">
    <text evidence="6">The sequence shown here is derived from an EMBL/GenBank/DDBJ whole genome shotgun (WGS) entry which is preliminary data.</text>
</comment>
<dbReference type="PROSITE" id="PS00626">
    <property type="entry name" value="RCC1_2"/>
    <property type="match status" value="1"/>
</dbReference>
<reference evidence="6 7" key="1">
    <citation type="journal article" date="2019" name="Sci. Rep.">
        <title>Nanopore sequencing improves the draft genome of the human pathogenic amoeba Naegleria fowleri.</title>
        <authorList>
            <person name="Liechti N."/>
            <person name="Schurch N."/>
            <person name="Bruggmann R."/>
            <person name="Wittwer M."/>
        </authorList>
    </citation>
    <scope>NUCLEOTIDE SEQUENCE [LARGE SCALE GENOMIC DNA]</scope>
    <source>
        <strain evidence="6 7">ATCC 30894</strain>
    </source>
</reference>
<dbReference type="PROSITE" id="PS50012">
    <property type="entry name" value="RCC1_3"/>
    <property type="match status" value="2"/>
</dbReference>
<evidence type="ECO:0000313" key="6">
    <source>
        <dbReference type="EMBL" id="KAF0971648.1"/>
    </source>
</evidence>
<evidence type="ECO:0000313" key="7">
    <source>
        <dbReference type="Proteomes" id="UP000444721"/>
    </source>
</evidence>
<dbReference type="PANTHER" id="PTHR22870">
    <property type="entry name" value="REGULATOR OF CHROMOSOME CONDENSATION"/>
    <property type="match status" value="1"/>
</dbReference>
<dbReference type="Pfam" id="PF07974">
    <property type="entry name" value="EGF_2"/>
    <property type="match status" value="2"/>
</dbReference>
<protein>
    <recommendedName>
        <fullName evidence="5">EGF-like domain-containing protein</fullName>
    </recommendedName>
</protein>
<feature type="disulfide bond" evidence="3">
    <location>
        <begin position="899"/>
        <end position="908"/>
    </location>
</feature>
<dbReference type="SMART" id="SM00181">
    <property type="entry name" value="EGF"/>
    <property type="match status" value="3"/>
</dbReference>
<sequence length="979" mass="107062">MTTTIFNNYHQPFSHALSIPTSSIKVWGSNANGALLGASSAPISHFSDLTRVINIENILWNATLSWTAAGFNPNEYSDEVVQLQSIFGTESSGNLNIHVNYVSNSSGIITRSRVFTCGYFSNAFSLPPPMLSIPTPLSNLYSLNDTITNEFLSKTLQHMYCERSCLAVTTDQLVYVKFYNFDRWQLVTGLPSNTSFRQVHIAFQIPFVYPTMTQETFFILTQTTGEIYSFGYWNSGIRGTGNSDLLYHSVAKIDSISNITFITSASLTMLALNSTGFIYGWGSNANALLLDNNLGIQTSIPVCLPFNYTNNVFSQIACGEKHCLALAQTSPLGDTKVFGFGDNGEHQIDSSSEKIKYSPTDITKEIFGGSCQVMQIYATFRTSGAFCLLGGGIVSIWGRDLSTSQGWNPNPTGPHLLNFPYQEGPAILSKAYFVGETVVAFGSMNQVYVLGDNTFGQTCVGDLKFSQFPLEVPLPSESQIVSHQSNVQQLFTISGASLAFSKSPMSDDKFEILAWGKGSHINLMPYSNAINPTVILNHNYPYLFTENMTSLNIYYDCAVMLTSDGSYYAWGDTLNNRLGIGHVERYLDTPTKVTYLQNLTSVATGNSHTLVIDSDGVVYGVGSNSFGQFCLGAYDTGIEDHFRKTGINDYLGVKIVQVAVGTETSYFLTSTGRVYACGSNSNSILSSSLSDSAFYTPIPIGENSELAGKKVKKMILPIHSTFLFMITQDGVLFRHMGSTDMMTIPNQSTSKEYVIDVAAFREGVLDHFYFVTSLGNIYTMGSDSTFFQISQQPTVKSLAIPTLYATKESLGGVPYLITANSYVQVVALSSGWKCFGINSTDPNVCSGSGICVDVDTCECKSHVLNKDCSLFSCFGILKNETSLVCSGRGQCVSWNQCQCSDGYYGTNCEQYSCLDHKTNSVCSGNGECVGPHVCSCYSGWYGDKCEKKSCFSEGESYGASEKKRLTMKGKLCSKINTYL</sequence>
<dbReference type="SUPFAM" id="SSF50985">
    <property type="entry name" value="RCC1/BLIP-II"/>
    <property type="match status" value="2"/>
</dbReference>
<dbReference type="Pfam" id="PF13540">
    <property type="entry name" value="RCC1_2"/>
    <property type="match status" value="2"/>
</dbReference>